<dbReference type="CDD" id="cd05829">
    <property type="entry name" value="Sortase_F"/>
    <property type="match status" value="1"/>
</dbReference>
<evidence type="ECO:0000313" key="2">
    <source>
        <dbReference type="EMBL" id="GAA2136611.1"/>
    </source>
</evidence>
<evidence type="ECO:0000256" key="1">
    <source>
        <dbReference type="SAM" id="MobiDB-lite"/>
    </source>
</evidence>
<dbReference type="SUPFAM" id="SSF63817">
    <property type="entry name" value="Sortase"/>
    <property type="match status" value="1"/>
</dbReference>
<keyword evidence="3" id="KW-1185">Reference proteome</keyword>
<protein>
    <recommendedName>
        <fullName evidence="4">Class F sortase</fullName>
    </recommendedName>
</protein>
<organism evidence="2 3">
    <name type="scientific">Arthrobacter humicola</name>
    <dbReference type="NCBI Taxonomy" id="409291"/>
    <lineage>
        <taxon>Bacteria</taxon>
        <taxon>Bacillati</taxon>
        <taxon>Actinomycetota</taxon>
        <taxon>Actinomycetes</taxon>
        <taxon>Micrococcales</taxon>
        <taxon>Micrococcaceae</taxon>
        <taxon>Arthrobacter</taxon>
    </lineage>
</organism>
<dbReference type="EMBL" id="BAAAQB010000030">
    <property type="protein sequence ID" value="GAA2136611.1"/>
    <property type="molecule type" value="Genomic_DNA"/>
</dbReference>
<gene>
    <name evidence="2" type="ORF">GCM10009825_21980</name>
</gene>
<feature type="region of interest" description="Disordered" evidence="1">
    <location>
        <begin position="60"/>
        <end position="100"/>
    </location>
</feature>
<sequence length="242" mass="25137">MVLNEPAGFAQKGPLPVNSQSWCWRAAFTRARSGATALALLAALSGLSVVMLGCTPGDPQGPHSTAAVTSSTPGSPSVPANLAPEVVDGGTNSALPPASPPQRISYPGAGIDVSVLPLTPSAEELAAGSLVPPMTMDAYWLTAYGQPGSGSLNTTYIVGHSWQTAEAPFNRLSSRSAIGDELSVRTMTGTVKYKVQSVTTHDKDTLRTSDGWNKVSGRLVLISCYTEDIRGKNVVVMAMPVP</sequence>
<name>A0ABN2Z4F5_9MICC</name>
<dbReference type="Gene3D" id="2.40.260.10">
    <property type="entry name" value="Sortase"/>
    <property type="match status" value="1"/>
</dbReference>
<evidence type="ECO:0000313" key="3">
    <source>
        <dbReference type="Proteomes" id="UP001500102"/>
    </source>
</evidence>
<reference evidence="2 3" key="1">
    <citation type="journal article" date="2019" name="Int. J. Syst. Evol. Microbiol.">
        <title>The Global Catalogue of Microorganisms (GCM) 10K type strain sequencing project: providing services to taxonomists for standard genome sequencing and annotation.</title>
        <authorList>
            <consortium name="The Broad Institute Genomics Platform"/>
            <consortium name="The Broad Institute Genome Sequencing Center for Infectious Disease"/>
            <person name="Wu L."/>
            <person name="Ma J."/>
        </authorList>
    </citation>
    <scope>NUCLEOTIDE SEQUENCE [LARGE SCALE GENOMIC DNA]</scope>
    <source>
        <strain evidence="2 3">JCM 15921</strain>
    </source>
</reference>
<proteinExistence type="predicted"/>
<evidence type="ECO:0008006" key="4">
    <source>
        <dbReference type="Google" id="ProtNLM"/>
    </source>
</evidence>
<feature type="compositionally biased region" description="Low complexity" evidence="1">
    <location>
        <begin position="64"/>
        <end position="80"/>
    </location>
</feature>
<dbReference type="Proteomes" id="UP001500102">
    <property type="component" value="Unassembled WGS sequence"/>
</dbReference>
<accession>A0ABN2Z4F5</accession>
<dbReference type="InterPro" id="IPR042001">
    <property type="entry name" value="Sortase_F"/>
</dbReference>
<comment type="caution">
    <text evidence="2">The sequence shown here is derived from an EMBL/GenBank/DDBJ whole genome shotgun (WGS) entry which is preliminary data.</text>
</comment>
<dbReference type="InterPro" id="IPR023365">
    <property type="entry name" value="Sortase_dom-sf"/>
</dbReference>